<evidence type="ECO:0000256" key="3">
    <source>
        <dbReference type="ARBA" id="ARBA00022679"/>
    </source>
</evidence>
<evidence type="ECO:0000256" key="9">
    <source>
        <dbReference type="SAM" id="MobiDB-lite"/>
    </source>
</evidence>
<comment type="catalytic activity">
    <reaction evidence="8">
        <text>DNA(n) + a 2'-deoxyribonucleoside 5'-triphosphate = DNA(n+1) + diphosphate</text>
        <dbReference type="Rhea" id="RHEA:22508"/>
        <dbReference type="Rhea" id="RHEA-COMP:17339"/>
        <dbReference type="Rhea" id="RHEA-COMP:17340"/>
        <dbReference type="ChEBI" id="CHEBI:33019"/>
        <dbReference type="ChEBI" id="CHEBI:61560"/>
        <dbReference type="ChEBI" id="CHEBI:173112"/>
        <dbReference type="EC" id="2.7.7.7"/>
    </reaction>
</comment>
<keyword evidence="3" id="KW-0808">Transferase</keyword>
<name>A0A9J6E5J1_RHIMP</name>
<dbReference type="EMBL" id="JABSTU010000005">
    <property type="protein sequence ID" value="KAH8029859.1"/>
    <property type="molecule type" value="Genomic_DNA"/>
</dbReference>
<dbReference type="GO" id="GO:0006287">
    <property type="term" value="P:base-excision repair, gap-filling"/>
    <property type="evidence" value="ECO:0007669"/>
    <property type="project" value="TreeGrafter"/>
</dbReference>
<dbReference type="InterPro" id="IPR043502">
    <property type="entry name" value="DNA/RNA_pol_sf"/>
</dbReference>
<evidence type="ECO:0000256" key="2">
    <source>
        <dbReference type="ARBA" id="ARBA00012417"/>
    </source>
</evidence>
<keyword evidence="5" id="KW-0239">DNA-directed DNA polymerase</keyword>
<comment type="caution">
    <text evidence="12">The sequence shown here is derived from an EMBL/GenBank/DDBJ whole genome shotgun (WGS) entry which is preliminary data.</text>
</comment>
<evidence type="ECO:0000256" key="4">
    <source>
        <dbReference type="ARBA" id="ARBA00022695"/>
    </source>
</evidence>
<dbReference type="InterPro" id="IPR006134">
    <property type="entry name" value="DNA-dir_DNA_pol_B_multi_dom"/>
</dbReference>
<dbReference type="InterPro" id="IPR036397">
    <property type="entry name" value="RNaseH_sf"/>
</dbReference>
<evidence type="ECO:0000259" key="10">
    <source>
        <dbReference type="Pfam" id="PF00136"/>
    </source>
</evidence>
<dbReference type="Proteomes" id="UP000821866">
    <property type="component" value="Chromosome 3"/>
</dbReference>
<dbReference type="InterPro" id="IPR023211">
    <property type="entry name" value="DNA_pol_palm_dom_sf"/>
</dbReference>
<dbReference type="Pfam" id="PF03104">
    <property type="entry name" value="DNA_pol_B_exo1"/>
    <property type="match status" value="1"/>
</dbReference>
<comment type="similarity">
    <text evidence="1">Belongs to the DNA polymerase type-B family.</text>
</comment>
<dbReference type="GO" id="GO:0006297">
    <property type="term" value="P:nucleotide-excision repair, DNA gap filling"/>
    <property type="evidence" value="ECO:0007669"/>
    <property type="project" value="TreeGrafter"/>
</dbReference>
<dbReference type="GO" id="GO:0003677">
    <property type="term" value="F:DNA binding"/>
    <property type="evidence" value="ECO:0007669"/>
    <property type="project" value="UniProtKB-KW"/>
</dbReference>
<feature type="compositionally biased region" description="Polar residues" evidence="9">
    <location>
        <begin position="542"/>
        <end position="558"/>
    </location>
</feature>
<dbReference type="SUPFAM" id="SSF53098">
    <property type="entry name" value="Ribonuclease H-like"/>
    <property type="match status" value="1"/>
</dbReference>
<dbReference type="InterPro" id="IPR006133">
    <property type="entry name" value="DNA-dir_DNA_pol_B_exonuc"/>
</dbReference>
<reference evidence="12" key="1">
    <citation type="journal article" date="2020" name="Cell">
        <title>Large-Scale Comparative Analyses of Tick Genomes Elucidate Their Genetic Diversity and Vector Capacities.</title>
        <authorList>
            <consortium name="Tick Genome and Microbiome Consortium (TIGMIC)"/>
            <person name="Jia N."/>
            <person name="Wang J."/>
            <person name="Shi W."/>
            <person name="Du L."/>
            <person name="Sun Y."/>
            <person name="Zhan W."/>
            <person name="Jiang J.F."/>
            <person name="Wang Q."/>
            <person name="Zhang B."/>
            <person name="Ji P."/>
            <person name="Bell-Sakyi L."/>
            <person name="Cui X.M."/>
            <person name="Yuan T.T."/>
            <person name="Jiang B.G."/>
            <person name="Yang W.F."/>
            <person name="Lam T.T."/>
            <person name="Chang Q.C."/>
            <person name="Ding S.J."/>
            <person name="Wang X.J."/>
            <person name="Zhu J.G."/>
            <person name="Ruan X.D."/>
            <person name="Zhao L."/>
            <person name="Wei J.T."/>
            <person name="Ye R.Z."/>
            <person name="Que T.C."/>
            <person name="Du C.H."/>
            <person name="Zhou Y.H."/>
            <person name="Cheng J.X."/>
            <person name="Dai P.F."/>
            <person name="Guo W.B."/>
            <person name="Han X.H."/>
            <person name="Huang E.J."/>
            <person name="Li L.F."/>
            <person name="Wei W."/>
            <person name="Gao Y.C."/>
            <person name="Liu J.Z."/>
            <person name="Shao H.Z."/>
            <person name="Wang X."/>
            <person name="Wang C.C."/>
            <person name="Yang T.C."/>
            <person name="Huo Q.B."/>
            <person name="Li W."/>
            <person name="Chen H.Y."/>
            <person name="Chen S.E."/>
            <person name="Zhou L.G."/>
            <person name="Ni X.B."/>
            <person name="Tian J.H."/>
            <person name="Sheng Y."/>
            <person name="Liu T."/>
            <person name="Pan Y.S."/>
            <person name="Xia L.Y."/>
            <person name="Li J."/>
            <person name="Zhao F."/>
            <person name="Cao W.C."/>
        </authorList>
    </citation>
    <scope>NUCLEOTIDE SEQUENCE</scope>
    <source>
        <strain evidence="12">Rmic-2018</strain>
    </source>
</reference>
<evidence type="ECO:0000256" key="7">
    <source>
        <dbReference type="ARBA" id="ARBA00024411"/>
    </source>
</evidence>
<dbReference type="PANTHER" id="PTHR10322">
    <property type="entry name" value="DNA POLYMERASE CATALYTIC SUBUNIT"/>
    <property type="match status" value="1"/>
</dbReference>
<dbReference type="InterPro" id="IPR050240">
    <property type="entry name" value="DNA_pol_type-B"/>
</dbReference>
<dbReference type="SUPFAM" id="SSF56672">
    <property type="entry name" value="DNA/RNA polymerases"/>
    <property type="match status" value="1"/>
</dbReference>
<dbReference type="Gene3D" id="3.90.1600.10">
    <property type="entry name" value="Palm domain of DNA polymerase"/>
    <property type="match status" value="1"/>
</dbReference>
<feature type="region of interest" description="Disordered" evidence="9">
    <location>
        <begin position="410"/>
        <end position="459"/>
    </location>
</feature>
<dbReference type="GO" id="GO:0008296">
    <property type="term" value="F:3'-5'-DNA exonuclease activity"/>
    <property type="evidence" value="ECO:0007669"/>
    <property type="project" value="TreeGrafter"/>
</dbReference>
<gene>
    <name evidence="12" type="ORF">HPB51_004894</name>
</gene>
<dbReference type="InterPro" id="IPR006172">
    <property type="entry name" value="DNA-dir_DNA_pol_B"/>
</dbReference>
<evidence type="ECO:0000256" key="8">
    <source>
        <dbReference type="ARBA" id="ARBA00049244"/>
    </source>
</evidence>
<evidence type="ECO:0000313" key="13">
    <source>
        <dbReference type="Proteomes" id="UP000821866"/>
    </source>
</evidence>
<feature type="domain" description="DNA-directed DNA polymerase family B multifunctional" evidence="10">
    <location>
        <begin position="451"/>
        <end position="516"/>
    </location>
</feature>
<dbReference type="GO" id="GO:0003887">
    <property type="term" value="F:DNA-directed DNA polymerase activity"/>
    <property type="evidence" value="ECO:0007669"/>
    <property type="project" value="UniProtKB-KW"/>
</dbReference>
<dbReference type="Gene3D" id="3.30.420.10">
    <property type="entry name" value="Ribonuclease H-like superfamily/Ribonuclease H"/>
    <property type="match status" value="1"/>
</dbReference>
<dbReference type="GO" id="GO:0043625">
    <property type="term" value="C:delta DNA polymerase complex"/>
    <property type="evidence" value="ECO:0007669"/>
    <property type="project" value="TreeGrafter"/>
</dbReference>
<evidence type="ECO:0000256" key="5">
    <source>
        <dbReference type="ARBA" id="ARBA00022932"/>
    </source>
</evidence>
<evidence type="ECO:0000259" key="11">
    <source>
        <dbReference type="Pfam" id="PF03104"/>
    </source>
</evidence>
<feature type="domain" description="DNA-directed DNA polymerase family B exonuclease" evidence="11">
    <location>
        <begin position="154"/>
        <end position="385"/>
    </location>
</feature>
<feature type="compositionally biased region" description="Basic and acidic residues" evidence="9">
    <location>
        <begin position="507"/>
        <end position="520"/>
    </location>
</feature>
<keyword evidence="6" id="KW-0238">DNA-binding</keyword>
<dbReference type="PANTHER" id="PTHR10322:SF23">
    <property type="entry name" value="DNA POLYMERASE DELTA CATALYTIC SUBUNIT"/>
    <property type="match status" value="1"/>
</dbReference>
<dbReference type="EC" id="2.7.7.7" evidence="2"/>
<sequence length="558" mass="62393">MLLAKNPGTVAEVITLCQSYEELRRQRSMTRRSTSRDAGLAGLEASCDQVALLADLKSFIREEIARQFSLLPFAHPPAAQQSAPTILPPIRRAIEQEIAEVMPAYHPQQLPAPAPPSYAQVVARPPPVVQAPAPVTYAEAVARPPSFAAEIVPYKVYMAQVDPVCQFKIDVGLAHPSKLLCLAPKILQYDGPNGSLRMSTSFRDLEVIDNKSKETPALKAMSIHIKCTSESRAFPKAENMGDQIIQIASVTTSDMLRARHDNAHFEKCVFVVGSCDSVEDVDVRCYDSETRMLEEFRKHVVSTDPDIITGYKVRSFDWPYILDRFRLFKRFNIWPSFSRRRDSGNWSYYSRTDKDIVCSHDRILIDMCDVIKTERKLRSDSLHSVVAEFLPDEAPLDDLKCSEIKKVDEGPLTTTTNSLNDDGNDSSTDSSDGEEENKAQPSSSRKRKAESSNSGDVRYQGAKVVEPKIGYYDDPVCTLDFASLYPSVIIAMNLCYSTLRLQNSKRQRVDAQKEGKKDREDDGDCYKYAQGKPSPARAMSSCPKSSGRESCQQSWKAC</sequence>
<accession>A0A9J6E5J1</accession>
<feature type="compositionally biased region" description="Low complexity" evidence="9">
    <location>
        <begin position="412"/>
        <end position="430"/>
    </location>
</feature>
<dbReference type="Pfam" id="PF00136">
    <property type="entry name" value="DNA_pol_B"/>
    <property type="match status" value="1"/>
</dbReference>
<reference evidence="12" key="2">
    <citation type="submission" date="2021-09" db="EMBL/GenBank/DDBJ databases">
        <authorList>
            <person name="Jia N."/>
            <person name="Wang J."/>
            <person name="Shi W."/>
            <person name="Du L."/>
            <person name="Sun Y."/>
            <person name="Zhan W."/>
            <person name="Jiang J."/>
            <person name="Wang Q."/>
            <person name="Zhang B."/>
            <person name="Ji P."/>
            <person name="Sakyi L.B."/>
            <person name="Cui X."/>
            <person name="Yuan T."/>
            <person name="Jiang B."/>
            <person name="Yang W."/>
            <person name="Lam T.T.-Y."/>
            <person name="Chang Q."/>
            <person name="Ding S."/>
            <person name="Wang X."/>
            <person name="Zhu J."/>
            <person name="Ruan X."/>
            <person name="Zhao L."/>
            <person name="Wei J."/>
            <person name="Que T."/>
            <person name="Du C."/>
            <person name="Cheng J."/>
            <person name="Dai P."/>
            <person name="Han X."/>
            <person name="Huang E."/>
            <person name="Gao Y."/>
            <person name="Liu J."/>
            <person name="Shao H."/>
            <person name="Ye R."/>
            <person name="Li L."/>
            <person name="Wei W."/>
            <person name="Wang X."/>
            <person name="Wang C."/>
            <person name="Huo Q."/>
            <person name="Li W."/>
            <person name="Guo W."/>
            <person name="Chen H."/>
            <person name="Chen S."/>
            <person name="Zhou L."/>
            <person name="Zhou L."/>
            <person name="Ni X."/>
            <person name="Tian J."/>
            <person name="Zhou Y."/>
            <person name="Sheng Y."/>
            <person name="Liu T."/>
            <person name="Pan Y."/>
            <person name="Xia L."/>
            <person name="Li J."/>
            <person name="Zhao F."/>
            <person name="Cao W."/>
        </authorList>
    </citation>
    <scope>NUCLEOTIDE SEQUENCE</scope>
    <source>
        <strain evidence="12">Rmic-2018</strain>
        <tissue evidence="12">Larvae</tissue>
    </source>
</reference>
<feature type="region of interest" description="Disordered" evidence="9">
    <location>
        <begin position="507"/>
        <end position="558"/>
    </location>
</feature>
<dbReference type="GO" id="GO:0045004">
    <property type="term" value="P:DNA replication proofreading"/>
    <property type="evidence" value="ECO:0007669"/>
    <property type="project" value="TreeGrafter"/>
</dbReference>
<organism evidence="12 13">
    <name type="scientific">Rhipicephalus microplus</name>
    <name type="common">Cattle tick</name>
    <name type="synonym">Boophilus microplus</name>
    <dbReference type="NCBI Taxonomy" id="6941"/>
    <lineage>
        <taxon>Eukaryota</taxon>
        <taxon>Metazoa</taxon>
        <taxon>Ecdysozoa</taxon>
        <taxon>Arthropoda</taxon>
        <taxon>Chelicerata</taxon>
        <taxon>Arachnida</taxon>
        <taxon>Acari</taxon>
        <taxon>Parasitiformes</taxon>
        <taxon>Ixodida</taxon>
        <taxon>Ixodoidea</taxon>
        <taxon>Ixodidae</taxon>
        <taxon>Rhipicephalinae</taxon>
        <taxon>Rhipicephalus</taxon>
        <taxon>Boophilus</taxon>
    </lineage>
</organism>
<evidence type="ECO:0000256" key="6">
    <source>
        <dbReference type="ARBA" id="ARBA00023125"/>
    </source>
</evidence>
<evidence type="ECO:0000256" key="1">
    <source>
        <dbReference type="ARBA" id="ARBA00005755"/>
    </source>
</evidence>
<protein>
    <recommendedName>
        <fullName evidence="7">DNA polymerase delta catalytic subunit</fullName>
        <ecNumber evidence="2">2.7.7.7</ecNumber>
    </recommendedName>
</protein>
<dbReference type="InterPro" id="IPR012337">
    <property type="entry name" value="RNaseH-like_sf"/>
</dbReference>
<keyword evidence="13" id="KW-1185">Reference proteome</keyword>
<dbReference type="GO" id="GO:0000166">
    <property type="term" value="F:nucleotide binding"/>
    <property type="evidence" value="ECO:0007669"/>
    <property type="project" value="InterPro"/>
</dbReference>
<dbReference type="SMART" id="SM00486">
    <property type="entry name" value="POLBc"/>
    <property type="match status" value="1"/>
</dbReference>
<proteinExistence type="inferred from homology"/>
<dbReference type="AlphaFoldDB" id="A0A9J6E5J1"/>
<keyword evidence="4" id="KW-0548">Nucleotidyltransferase</keyword>
<dbReference type="VEuPathDB" id="VectorBase:LOC119164966"/>
<evidence type="ECO:0000313" key="12">
    <source>
        <dbReference type="EMBL" id="KAH8029859.1"/>
    </source>
</evidence>